<sequence length="879" mass="97195">MTAVHSSFGVHSSMSFSPSKADIVNAPYISTVTNVVSSNSANRMTLSGPLPLPSFVFPAKAGSATTSTSPHELRNTSRRPRSLIAYGTGCQPNSPDTIFRDSTIFPNEKLNCHSRLSSQVLTSQKSVHMRSESELNVGIKQEFMSTSFLAPPFNFDGGTPMGSISKRRGHAHRRSAAISTGDLSIILKPNPNRTLGGSLPTSPSPEVRVSPTHALNPNDAGNGMENSIRLETNNQPHKPLKGTRVEFSEDVKIIPPTVSVAPTESSKRESPNNPASSLPAIFSLELKANGSIDTETQETSNEVRNKSNTATTENQHRSEPSTCSPRNLPLKTLEDVSNGISSEPTTPRSAKRWTFFNHESPPVEQSQRLEPSSPNLSMQDRAVNENEISPKSSSYQTDILQMKANPVRRSSCGKQVKKPKKVRTWAGSILSRRSRKMSQKHKLNRRSLTPPRRINRSIDAGLLPEEPLQKQPSPLKMRLEIDFTNWKPKVMLQEDEPISPVIDLDAALGPFNTPTSNLNDYNSYTQRNRMKKKMMHSAAGLGCFTGPGMHYHRRSESAPEFDNLRFGPNRLGTSSKMTMEDVFEEDEDEEWEDTRNYEKDSTVSLQEPAENNNPSPSAEIKPNDYETVNVDKNIKLECETHLEDSNSSHSMNSKTSKQMPLNKSIRQCLMKLPIVMADEGKENLCSLETSIIAPKKYQNSICHSVSVEANPKTLQPRFTISPNSTNLPQPHTLPMKNGYDSISISAKSKATPADEHVYESLLLGEPGPELRMSVDDVPSLISCDSTSSDLPARENDNIKTCLRDGKRSASFSATIANRKRSSIASLSRLISSSHGERGKLGNGSRSASYSEEERSQETRTKGRRINRLKKFWKKIDGSS</sequence>
<gene>
    <name evidence="2" type="ORF">BGHDH14_bgh01310</name>
</gene>
<feature type="compositionally biased region" description="Acidic residues" evidence="1">
    <location>
        <begin position="581"/>
        <end position="592"/>
    </location>
</feature>
<dbReference type="eggNOG" id="ENOG502RD9J">
    <property type="taxonomic scope" value="Eukaryota"/>
</dbReference>
<feature type="compositionally biased region" description="Polar residues" evidence="1">
    <location>
        <begin position="602"/>
        <end position="616"/>
    </location>
</feature>
<dbReference type="AlphaFoldDB" id="N1JB68"/>
<dbReference type="InParanoid" id="N1JB68"/>
<feature type="region of interest" description="Disordered" evidence="1">
    <location>
        <begin position="292"/>
        <end position="353"/>
    </location>
</feature>
<feature type="region of interest" description="Disordered" evidence="1">
    <location>
        <begin position="581"/>
        <end position="623"/>
    </location>
</feature>
<dbReference type="Proteomes" id="UP000015441">
    <property type="component" value="Unassembled WGS sequence"/>
</dbReference>
<feature type="region of interest" description="Disordered" evidence="1">
    <location>
        <begin position="554"/>
        <end position="573"/>
    </location>
</feature>
<reference evidence="2 3" key="1">
    <citation type="journal article" date="2010" name="Science">
        <title>Genome expansion and gene loss in powdery mildew fungi reveal tradeoffs in extreme parasitism.</title>
        <authorList>
            <person name="Spanu P.D."/>
            <person name="Abbott J.C."/>
            <person name="Amselem J."/>
            <person name="Burgis T.A."/>
            <person name="Soanes D.M."/>
            <person name="Stueber K."/>
            <person name="Ver Loren van Themaat E."/>
            <person name="Brown J.K.M."/>
            <person name="Butcher S.A."/>
            <person name="Gurr S.J."/>
            <person name="Lebrun M.-H."/>
            <person name="Ridout C.J."/>
            <person name="Schulze-Lefert P."/>
            <person name="Talbot N.J."/>
            <person name="Ahmadinejad N."/>
            <person name="Ametz C."/>
            <person name="Barton G.R."/>
            <person name="Benjdia M."/>
            <person name="Bidzinski P."/>
            <person name="Bindschedler L.V."/>
            <person name="Both M."/>
            <person name="Brewer M.T."/>
            <person name="Cadle-Davidson L."/>
            <person name="Cadle-Davidson M.M."/>
            <person name="Collemare J."/>
            <person name="Cramer R."/>
            <person name="Frenkel O."/>
            <person name="Godfrey D."/>
            <person name="Harriman J."/>
            <person name="Hoede C."/>
            <person name="King B.C."/>
            <person name="Klages S."/>
            <person name="Kleemann J."/>
            <person name="Knoll D."/>
            <person name="Koti P.S."/>
            <person name="Kreplak J."/>
            <person name="Lopez-Ruiz F.J."/>
            <person name="Lu X."/>
            <person name="Maekawa T."/>
            <person name="Mahanil S."/>
            <person name="Micali C."/>
            <person name="Milgroom M.G."/>
            <person name="Montana G."/>
            <person name="Noir S."/>
            <person name="O'Connell R.J."/>
            <person name="Oberhaensli S."/>
            <person name="Parlange F."/>
            <person name="Pedersen C."/>
            <person name="Quesneville H."/>
            <person name="Reinhardt R."/>
            <person name="Rott M."/>
            <person name="Sacristan S."/>
            <person name="Schmidt S.M."/>
            <person name="Schoen M."/>
            <person name="Skamnioti P."/>
            <person name="Sommer H."/>
            <person name="Stephens A."/>
            <person name="Takahara H."/>
            <person name="Thordal-Christensen H."/>
            <person name="Vigouroux M."/>
            <person name="Wessling R."/>
            <person name="Wicker T."/>
            <person name="Panstruga R."/>
        </authorList>
    </citation>
    <scope>NUCLEOTIDE SEQUENCE [LARGE SCALE GENOMIC DNA]</scope>
    <source>
        <strain evidence="2">DH14</strain>
    </source>
</reference>
<feature type="region of interest" description="Disordered" evidence="1">
    <location>
        <begin position="828"/>
        <end position="865"/>
    </location>
</feature>
<feature type="compositionally biased region" description="Basic residues" evidence="1">
    <location>
        <begin position="432"/>
        <end position="445"/>
    </location>
</feature>
<feature type="compositionally biased region" description="Polar residues" evidence="1">
    <location>
        <begin position="292"/>
        <end position="313"/>
    </location>
</feature>
<dbReference type="STRING" id="546991.N1JB68"/>
<accession>N1JB68</accession>
<name>N1JB68_BLUG1</name>
<feature type="region of interest" description="Disordered" evidence="1">
    <location>
        <begin position="358"/>
        <end position="377"/>
    </location>
</feature>
<evidence type="ECO:0000313" key="3">
    <source>
        <dbReference type="Proteomes" id="UP000015441"/>
    </source>
</evidence>
<evidence type="ECO:0000256" key="1">
    <source>
        <dbReference type="SAM" id="MobiDB-lite"/>
    </source>
</evidence>
<dbReference type="OrthoDB" id="5406427at2759"/>
<feature type="region of interest" description="Disordered" evidence="1">
    <location>
        <begin position="258"/>
        <end position="277"/>
    </location>
</feature>
<feature type="compositionally biased region" description="Polar residues" evidence="1">
    <location>
        <begin position="338"/>
        <end position="348"/>
    </location>
</feature>
<protein>
    <submittedName>
        <fullName evidence="2">Cell wall proline rich protein</fullName>
    </submittedName>
</protein>
<keyword evidence="3" id="KW-1185">Reference proteome</keyword>
<feature type="region of interest" description="Disordered" evidence="1">
    <location>
        <begin position="403"/>
        <end position="469"/>
    </location>
</feature>
<dbReference type="HOGENOM" id="CLU_007264_0_0_1"/>
<comment type="caution">
    <text evidence="2">The sequence shown here is derived from an EMBL/GenBank/DDBJ whole genome shotgun (WGS) entry which is preliminary data.</text>
</comment>
<feature type="compositionally biased region" description="Polar residues" evidence="1">
    <location>
        <begin position="363"/>
        <end position="377"/>
    </location>
</feature>
<feature type="compositionally biased region" description="Basic and acidic residues" evidence="1">
    <location>
        <begin position="851"/>
        <end position="860"/>
    </location>
</feature>
<proteinExistence type="predicted"/>
<dbReference type="EMBL" id="CAUH01003035">
    <property type="protein sequence ID" value="CCU76799.1"/>
    <property type="molecule type" value="Genomic_DNA"/>
</dbReference>
<evidence type="ECO:0000313" key="2">
    <source>
        <dbReference type="EMBL" id="CCU76799.1"/>
    </source>
</evidence>
<organism evidence="2 3">
    <name type="scientific">Blumeria graminis f. sp. hordei (strain DH14)</name>
    <name type="common">Barley powdery mildew</name>
    <name type="synonym">Oidium monilioides f. sp. hordei</name>
    <dbReference type="NCBI Taxonomy" id="546991"/>
    <lineage>
        <taxon>Eukaryota</taxon>
        <taxon>Fungi</taxon>
        <taxon>Dikarya</taxon>
        <taxon>Ascomycota</taxon>
        <taxon>Pezizomycotina</taxon>
        <taxon>Leotiomycetes</taxon>
        <taxon>Erysiphales</taxon>
        <taxon>Erysiphaceae</taxon>
        <taxon>Blumeria</taxon>
        <taxon>Blumeria hordei</taxon>
    </lineage>
</organism>